<proteinExistence type="predicted"/>
<dbReference type="RefSeq" id="XP_022303682.1">
    <property type="nucleotide sequence ID" value="XM_022447974.1"/>
</dbReference>
<dbReference type="KEGG" id="cvn:111111158"/>
<protein>
    <submittedName>
        <fullName evidence="2">Uncharacterized protein LOC111111158</fullName>
    </submittedName>
</protein>
<dbReference type="AlphaFoldDB" id="A0A8B8BK06"/>
<evidence type="ECO:0000313" key="1">
    <source>
        <dbReference type="Proteomes" id="UP000694844"/>
    </source>
</evidence>
<reference evidence="2" key="1">
    <citation type="submission" date="2025-08" db="UniProtKB">
        <authorList>
            <consortium name="RefSeq"/>
        </authorList>
    </citation>
    <scope>IDENTIFICATION</scope>
    <source>
        <tissue evidence="2">Whole sample</tissue>
    </source>
</reference>
<accession>A0A8B8BK06</accession>
<dbReference type="Proteomes" id="UP000694844">
    <property type="component" value="Chromosome 9"/>
</dbReference>
<dbReference type="SUPFAM" id="SSF56672">
    <property type="entry name" value="DNA/RNA polymerases"/>
    <property type="match status" value="1"/>
</dbReference>
<keyword evidence="1" id="KW-1185">Reference proteome</keyword>
<dbReference type="InterPro" id="IPR043502">
    <property type="entry name" value="DNA/RNA_pol_sf"/>
</dbReference>
<gene>
    <name evidence="2" type="primary">LOC111111158</name>
</gene>
<sequence length="173" mass="19248">MDRKLPYQKVLAMLHSTPKSSIPNDLDITPSLHYYDCEDASMIPVEISNVTMRTVCVSPKALLCEMQPVTIAEIPTKDAVPSRIDHILDKVSISDTLTVAESEQCANLISGFQDIFSTSSTDIGTTSMVKHHIELSDTTPFKQKYRRIPPAMVEEVRTHLKELIASGVIRPSH</sequence>
<name>A0A8B8BK06_CRAVI</name>
<dbReference type="OrthoDB" id="6144019at2759"/>
<dbReference type="Gene3D" id="3.10.10.10">
    <property type="entry name" value="HIV Type 1 Reverse Transcriptase, subunit A, domain 1"/>
    <property type="match status" value="1"/>
</dbReference>
<dbReference type="GeneID" id="111111158"/>
<evidence type="ECO:0000313" key="2">
    <source>
        <dbReference type="RefSeq" id="XP_022303682.1"/>
    </source>
</evidence>
<organism evidence="1 2">
    <name type="scientific">Crassostrea virginica</name>
    <name type="common">Eastern oyster</name>
    <dbReference type="NCBI Taxonomy" id="6565"/>
    <lineage>
        <taxon>Eukaryota</taxon>
        <taxon>Metazoa</taxon>
        <taxon>Spiralia</taxon>
        <taxon>Lophotrochozoa</taxon>
        <taxon>Mollusca</taxon>
        <taxon>Bivalvia</taxon>
        <taxon>Autobranchia</taxon>
        <taxon>Pteriomorphia</taxon>
        <taxon>Ostreida</taxon>
        <taxon>Ostreoidea</taxon>
        <taxon>Ostreidae</taxon>
        <taxon>Crassostrea</taxon>
    </lineage>
</organism>